<feature type="domain" description="Chitin-binding type-4" evidence="2">
    <location>
        <begin position="51"/>
        <end position="209"/>
    </location>
</feature>
<gene>
    <name evidence="3" type="ORF">LOTGIDRAFT_119849</name>
</gene>
<evidence type="ECO:0000313" key="3">
    <source>
        <dbReference type="EMBL" id="ESO93013.1"/>
    </source>
</evidence>
<dbReference type="EMBL" id="KB201977">
    <property type="protein sequence ID" value="ESO93013.1"/>
    <property type="molecule type" value="Genomic_DNA"/>
</dbReference>
<accession>V3ZNR4</accession>
<keyword evidence="1" id="KW-0732">Signal</keyword>
<feature type="signal peptide" evidence="1">
    <location>
        <begin position="1"/>
        <end position="20"/>
    </location>
</feature>
<dbReference type="AlphaFoldDB" id="V3ZNR4"/>
<dbReference type="CTD" id="20231788"/>
<feature type="chain" id="PRO_5004716440" description="Chitin-binding type-4 domain-containing protein" evidence="1">
    <location>
        <begin position="21"/>
        <end position="211"/>
    </location>
</feature>
<reference evidence="3" key="1">
    <citation type="journal article" date="2013" name="Nature">
        <title>Insights into bilaterian evolution from three spiralian genomes.</title>
        <authorList>
            <person name="Simakov O."/>
            <person name="Marletaz F."/>
            <person name="Cho S.J."/>
            <person name="Edsinger-Gonzales E."/>
            <person name="Havlak P."/>
            <person name="Hellsten U."/>
            <person name="Kuo D.H."/>
            <person name="Larsson T."/>
            <person name="Lv J."/>
            <person name="Arendt D."/>
            <person name="Savage R."/>
            <person name="Osoegawa K."/>
            <person name="de Jong P."/>
            <person name="Grimwood J."/>
            <person name="Chapman J.A."/>
            <person name="Shapiro H."/>
            <person name="Aerts A."/>
            <person name="Otillar R.P."/>
            <person name="Terry A.Y."/>
            <person name="Boore J.L."/>
            <person name="Grigoriev I.V."/>
            <person name="Lindberg D.R."/>
            <person name="Seaver E.C."/>
            <person name="Weisblat D.A."/>
            <person name="Putnam N.H."/>
            <person name="Rokhsar D.S."/>
        </authorList>
    </citation>
    <scope>NUCLEOTIDE SEQUENCE [LARGE SCALE GENOMIC DNA]</scope>
</reference>
<evidence type="ECO:0000256" key="1">
    <source>
        <dbReference type="SAM" id="SignalP"/>
    </source>
</evidence>
<organism evidence="3 4">
    <name type="scientific">Lottia gigantea</name>
    <name type="common">Giant owl limpet</name>
    <dbReference type="NCBI Taxonomy" id="225164"/>
    <lineage>
        <taxon>Eukaryota</taxon>
        <taxon>Metazoa</taxon>
        <taxon>Spiralia</taxon>
        <taxon>Lophotrochozoa</taxon>
        <taxon>Mollusca</taxon>
        <taxon>Gastropoda</taxon>
        <taxon>Patellogastropoda</taxon>
        <taxon>Lottioidea</taxon>
        <taxon>Lottiidae</taxon>
        <taxon>Lottia</taxon>
    </lineage>
</organism>
<dbReference type="Pfam" id="PF03067">
    <property type="entry name" value="LPMO_10"/>
    <property type="match status" value="1"/>
</dbReference>
<keyword evidence="4" id="KW-1185">Reference proteome</keyword>
<proteinExistence type="predicted"/>
<name>V3ZNR4_LOTGI</name>
<dbReference type="OrthoDB" id="64893at2759"/>
<dbReference type="GeneID" id="20231788"/>
<evidence type="ECO:0000313" key="4">
    <source>
        <dbReference type="Proteomes" id="UP000030746"/>
    </source>
</evidence>
<dbReference type="Proteomes" id="UP000030746">
    <property type="component" value="Unassembled WGS sequence"/>
</dbReference>
<dbReference type="OMA" id="FRICEPP"/>
<dbReference type="RefSeq" id="XP_009056223.1">
    <property type="nucleotide sequence ID" value="XM_009057975.1"/>
</dbReference>
<dbReference type="InterPro" id="IPR004302">
    <property type="entry name" value="Cellulose/chitin-bd_N"/>
</dbReference>
<protein>
    <recommendedName>
        <fullName evidence="2">Chitin-binding type-4 domain-containing protein</fullName>
    </recommendedName>
</protein>
<evidence type="ECO:0000259" key="2">
    <source>
        <dbReference type="Pfam" id="PF03067"/>
    </source>
</evidence>
<dbReference type="KEGG" id="lgi:LOTGIDRAFT_119849"/>
<dbReference type="HOGENOM" id="CLU_041201_1_0_1"/>
<feature type="non-terminal residue" evidence="3">
    <location>
        <position position="211"/>
    </location>
</feature>
<sequence>MDDLLAFLLCVVALMENVSGRARLIEPPMRSSIWRYNIYNVPKNLMDDHLNCGGFEYQWTVANGRCGSCGDPYFGPSNNIYPGIYANNVMTRTVTQGSFLNVSVFADQNQLGYFRFYLCPDMNGQEYIDLDECFDKHPLQILDTFSSTYYVGSGGGVFNMKLILPVNVFCQHCVLKWAYVTGKEGRDLHSCRNCLGCGPQETFINCADITI</sequence>